<proteinExistence type="predicted"/>
<comment type="caution">
    <text evidence="1">The sequence shown here is derived from an EMBL/GenBank/DDBJ whole genome shotgun (WGS) entry which is preliminary data.</text>
</comment>
<feature type="non-terminal residue" evidence="1">
    <location>
        <position position="1"/>
    </location>
</feature>
<reference evidence="1" key="1">
    <citation type="journal article" date="2014" name="Front. Microbiol.">
        <title>High frequency of phylogenetically diverse reductive dehalogenase-homologous genes in deep subseafloor sedimentary metagenomes.</title>
        <authorList>
            <person name="Kawai M."/>
            <person name="Futagami T."/>
            <person name="Toyoda A."/>
            <person name="Takaki Y."/>
            <person name="Nishi S."/>
            <person name="Hori S."/>
            <person name="Arai W."/>
            <person name="Tsubouchi T."/>
            <person name="Morono Y."/>
            <person name="Uchiyama I."/>
            <person name="Ito T."/>
            <person name="Fujiyama A."/>
            <person name="Inagaki F."/>
            <person name="Takami H."/>
        </authorList>
    </citation>
    <scope>NUCLEOTIDE SEQUENCE</scope>
    <source>
        <strain evidence="1">Expedition CK06-06</strain>
    </source>
</reference>
<evidence type="ECO:0000313" key="1">
    <source>
        <dbReference type="EMBL" id="GAH32213.1"/>
    </source>
</evidence>
<gene>
    <name evidence="1" type="ORF">S03H2_19741</name>
</gene>
<dbReference type="AlphaFoldDB" id="X1GGQ2"/>
<dbReference type="EMBL" id="BARU01010341">
    <property type="protein sequence ID" value="GAH32213.1"/>
    <property type="molecule type" value="Genomic_DNA"/>
</dbReference>
<name>X1GGQ2_9ZZZZ</name>
<accession>X1GGQ2</accession>
<organism evidence="1">
    <name type="scientific">marine sediment metagenome</name>
    <dbReference type="NCBI Taxonomy" id="412755"/>
    <lineage>
        <taxon>unclassified sequences</taxon>
        <taxon>metagenomes</taxon>
        <taxon>ecological metagenomes</taxon>
    </lineage>
</organism>
<protein>
    <submittedName>
        <fullName evidence="1">Uncharacterized protein</fullName>
    </submittedName>
</protein>
<sequence length="85" mass="9708">VENIKARLKAAGIDIKLYKKWLAEEFQPTKPDRKFVGLIFGNYSFTDGKLEDLKLLDDDENIDWTIQGYLKSETFKAEGPLISIG</sequence>